<dbReference type="RefSeq" id="WP_284192560.1">
    <property type="nucleotide sequence ID" value="NZ_BSPW01000052.1"/>
</dbReference>
<keyword evidence="2" id="KW-1185">Reference proteome</keyword>
<evidence type="ECO:0000313" key="2">
    <source>
        <dbReference type="Proteomes" id="UP001157138"/>
    </source>
</evidence>
<dbReference type="Pfam" id="PF05742">
    <property type="entry name" value="TANGO2"/>
    <property type="match status" value="1"/>
</dbReference>
<dbReference type="Proteomes" id="UP001157138">
    <property type="component" value="Unassembled WGS sequence"/>
</dbReference>
<gene>
    <name evidence="1" type="ORF">GCM10007938_24590</name>
</gene>
<proteinExistence type="predicted"/>
<evidence type="ECO:0008006" key="3">
    <source>
        <dbReference type="Google" id="ProtNLM"/>
    </source>
</evidence>
<dbReference type="InterPro" id="IPR008551">
    <property type="entry name" value="TANGO2"/>
</dbReference>
<protein>
    <recommendedName>
        <fullName evidence="3">NRDE family protein</fullName>
    </recommendedName>
</protein>
<name>A0ABQ6EZL3_9VIBR</name>
<accession>A0ABQ6EZL3</accession>
<dbReference type="EMBL" id="BSPW01000052">
    <property type="protein sequence ID" value="GLT18678.1"/>
    <property type="molecule type" value="Genomic_DNA"/>
</dbReference>
<reference evidence="2" key="1">
    <citation type="journal article" date="2019" name="Int. J. Syst. Evol. Microbiol.">
        <title>The Global Catalogue of Microorganisms (GCM) 10K type strain sequencing project: providing services to taxonomists for standard genome sequencing and annotation.</title>
        <authorList>
            <consortium name="The Broad Institute Genomics Platform"/>
            <consortium name="The Broad Institute Genome Sequencing Center for Infectious Disease"/>
            <person name="Wu L."/>
            <person name="Ma J."/>
        </authorList>
    </citation>
    <scope>NUCLEOTIDE SEQUENCE [LARGE SCALE GENOMIC DNA]</scope>
    <source>
        <strain evidence="2">NBRC 108723</strain>
    </source>
</reference>
<comment type="caution">
    <text evidence="1">The sequence shown here is derived from an EMBL/GenBank/DDBJ whole genome shotgun (WGS) entry which is preliminary data.</text>
</comment>
<organism evidence="1 2">
    <name type="scientific">Vibrio zhanjiangensis</name>
    <dbReference type="NCBI Taxonomy" id="1046128"/>
    <lineage>
        <taxon>Bacteria</taxon>
        <taxon>Pseudomonadati</taxon>
        <taxon>Pseudomonadota</taxon>
        <taxon>Gammaproteobacteria</taxon>
        <taxon>Vibrionales</taxon>
        <taxon>Vibrionaceae</taxon>
        <taxon>Vibrio</taxon>
    </lineage>
</organism>
<evidence type="ECO:0000313" key="1">
    <source>
        <dbReference type="EMBL" id="GLT18678.1"/>
    </source>
</evidence>
<sequence length="247" mass="28167">MCTLSWTHYGDNHYEVYFNRDEQRTRLAAIEPQNFVIDNINCVMPIDSAAGGSWISTNQFGVTICLLNYYQGQAPLGTLNSRGFVVKMLASSQSSREVKKRLLQMDLRSFAPFTLVSFDLNRAKHVIAWTWDGTKLTHSIVTAPVISASQYYEDAREYRTALYEKLCLSTNEQELGARFHLSVDKDYPHLSPLMSRQDARTVSFTSVSVCTEHQAMHYQSIDINGCVDFEIEKKCLMTNMTEQGVFK</sequence>